<dbReference type="EMBL" id="CP120682">
    <property type="protein sequence ID" value="WKN36339.1"/>
    <property type="molecule type" value="Genomic_DNA"/>
</dbReference>
<keyword evidence="4 6" id="KW-1133">Transmembrane helix</keyword>
<feature type="transmembrane region" description="Helical" evidence="6">
    <location>
        <begin position="426"/>
        <end position="444"/>
    </location>
</feature>
<keyword evidence="2" id="KW-1003">Cell membrane</keyword>
<dbReference type="InterPro" id="IPR050833">
    <property type="entry name" value="Poly_Biosynth_Transport"/>
</dbReference>
<evidence type="ECO:0000256" key="6">
    <source>
        <dbReference type="SAM" id="Phobius"/>
    </source>
</evidence>
<name>A0AA49JG08_9BACT</name>
<proteinExistence type="predicted"/>
<sequence>MGIIQRQTLKSTVYIYAGVIIGFITTALVYPKVLTPSQIGVIGLLGSWSAVFAQFATLGFGGATVKFFPSFRSSDKNHYGFLFILLVITALGFVVFMGLYYLLRPWIIQSTQDSPLFHEQLYLIIPYTLFQLLFLALDTYNRMLYNSTTGMLLRELVLRLLILATISLFFFQLFGFVRFVEWYVGAQGVITLLLIAFLVWRGEFNPKPDFRRLDTPMMKGMASLSVFSFLTGFSSLAIMRIDSIMIGSYLTDYEVGIYITTLNFGTLVQLPSRALRGIAPTLIAESLKRNELAEVENIYRKSTITQLVIGLYLMLGIWVNTNTIFTILPEEYQAGLYVVLFIGLSNVVRMAGGMSDVIVGYSEYYKLNTVFNAGWLLLIVLTNMIFIPLQGISGAALASLISVIAVTAARHFFLQRKFGMQPYNKNHGLAILLALITYGIVYLIPTLSPFWLDLLVRGILVTLIYGLSSYYLRVSPEINQLIETSLIRLRSLF</sequence>
<feature type="transmembrane region" description="Helical" evidence="6">
    <location>
        <begin position="307"/>
        <end position="328"/>
    </location>
</feature>
<dbReference type="AlphaFoldDB" id="A0AA49JG08"/>
<feature type="transmembrane region" description="Helical" evidence="6">
    <location>
        <begin position="182"/>
        <end position="200"/>
    </location>
</feature>
<evidence type="ECO:0000256" key="2">
    <source>
        <dbReference type="ARBA" id="ARBA00022475"/>
    </source>
</evidence>
<dbReference type="InterPro" id="IPR002797">
    <property type="entry name" value="Polysacc_synth"/>
</dbReference>
<feature type="transmembrane region" description="Helical" evidence="6">
    <location>
        <begin position="450"/>
        <end position="472"/>
    </location>
</feature>
<evidence type="ECO:0000313" key="7">
    <source>
        <dbReference type="EMBL" id="WKN36339.1"/>
    </source>
</evidence>
<feature type="transmembrane region" description="Helical" evidence="6">
    <location>
        <begin position="12"/>
        <end position="30"/>
    </location>
</feature>
<feature type="transmembrane region" description="Helical" evidence="6">
    <location>
        <begin position="123"/>
        <end position="144"/>
    </location>
</feature>
<feature type="transmembrane region" description="Helical" evidence="6">
    <location>
        <begin position="42"/>
        <end position="68"/>
    </location>
</feature>
<accession>A0AA49JG08</accession>
<gene>
    <name evidence="7" type="ORF">K4G66_28675</name>
</gene>
<feature type="transmembrane region" description="Helical" evidence="6">
    <location>
        <begin position="80"/>
        <end position="103"/>
    </location>
</feature>
<evidence type="ECO:0000256" key="3">
    <source>
        <dbReference type="ARBA" id="ARBA00022692"/>
    </source>
</evidence>
<protein>
    <submittedName>
        <fullName evidence="7">Oligosaccharide flippase family protein</fullName>
    </submittedName>
</protein>
<evidence type="ECO:0000256" key="1">
    <source>
        <dbReference type="ARBA" id="ARBA00004651"/>
    </source>
</evidence>
<feature type="transmembrane region" description="Helical" evidence="6">
    <location>
        <begin position="334"/>
        <end position="352"/>
    </location>
</feature>
<feature type="transmembrane region" description="Helical" evidence="6">
    <location>
        <begin position="392"/>
        <end position="414"/>
    </location>
</feature>
<evidence type="ECO:0000256" key="5">
    <source>
        <dbReference type="ARBA" id="ARBA00023136"/>
    </source>
</evidence>
<feature type="transmembrane region" description="Helical" evidence="6">
    <location>
        <begin position="364"/>
        <end position="386"/>
    </location>
</feature>
<dbReference type="Pfam" id="PF01943">
    <property type="entry name" value="Polysacc_synt"/>
    <property type="match status" value="1"/>
</dbReference>
<feature type="transmembrane region" description="Helical" evidence="6">
    <location>
        <begin position="221"/>
        <end position="241"/>
    </location>
</feature>
<reference evidence="7" key="1">
    <citation type="journal article" date="2023" name="Comput. Struct. Biotechnol. J.">
        <title>Discovery of a novel marine Bacteroidetes with a rich repertoire of carbohydrate-active enzymes.</title>
        <authorList>
            <person name="Chen B."/>
            <person name="Liu G."/>
            <person name="Chen Q."/>
            <person name="Wang H."/>
            <person name="Liu L."/>
            <person name="Tang K."/>
        </authorList>
    </citation>
    <scope>NUCLEOTIDE SEQUENCE</scope>
    <source>
        <strain evidence="7">TK19036</strain>
    </source>
</reference>
<organism evidence="7">
    <name type="scientific">Roseihalotalea indica</name>
    <dbReference type="NCBI Taxonomy" id="2867963"/>
    <lineage>
        <taxon>Bacteria</taxon>
        <taxon>Pseudomonadati</taxon>
        <taxon>Bacteroidota</taxon>
        <taxon>Cytophagia</taxon>
        <taxon>Cytophagales</taxon>
        <taxon>Catalimonadaceae</taxon>
        <taxon>Roseihalotalea</taxon>
    </lineage>
</organism>
<feature type="transmembrane region" description="Helical" evidence="6">
    <location>
        <begin position="253"/>
        <end position="270"/>
    </location>
</feature>
<comment type="subcellular location">
    <subcellularLocation>
        <location evidence="1">Cell membrane</location>
        <topology evidence="1">Multi-pass membrane protein</topology>
    </subcellularLocation>
</comment>
<reference evidence="7" key="2">
    <citation type="journal article" date="2024" name="Antonie Van Leeuwenhoek">
        <title>Roseihalotalea indica gen. nov., sp. nov., a halophilic Bacteroidetes from mesopelagic Southwest Indian Ocean with higher carbohydrate metabolic potential.</title>
        <authorList>
            <person name="Chen B."/>
            <person name="Zhang M."/>
            <person name="Lin D."/>
            <person name="Ye J."/>
            <person name="Tang K."/>
        </authorList>
    </citation>
    <scope>NUCLEOTIDE SEQUENCE</scope>
    <source>
        <strain evidence="7">TK19036</strain>
    </source>
</reference>
<evidence type="ECO:0000256" key="4">
    <source>
        <dbReference type="ARBA" id="ARBA00022989"/>
    </source>
</evidence>
<dbReference type="GO" id="GO:0005886">
    <property type="term" value="C:plasma membrane"/>
    <property type="evidence" value="ECO:0007669"/>
    <property type="project" value="UniProtKB-SubCell"/>
</dbReference>
<keyword evidence="5 6" id="KW-0472">Membrane</keyword>
<feature type="transmembrane region" description="Helical" evidence="6">
    <location>
        <begin position="156"/>
        <end position="176"/>
    </location>
</feature>
<dbReference type="PANTHER" id="PTHR30250">
    <property type="entry name" value="PST FAMILY PREDICTED COLANIC ACID TRANSPORTER"/>
    <property type="match status" value="1"/>
</dbReference>
<keyword evidence="3 6" id="KW-0812">Transmembrane</keyword>
<dbReference type="PANTHER" id="PTHR30250:SF11">
    <property type="entry name" value="O-ANTIGEN TRANSPORTER-RELATED"/>
    <property type="match status" value="1"/>
</dbReference>